<feature type="compositionally biased region" description="Acidic residues" evidence="9">
    <location>
        <begin position="400"/>
        <end position="409"/>
    </location>
</feature>
<dbReference type="SUPFAM" id="SSF53448">
    <property type="entry name" value="Nucleotide-diphospho-sugar transferases"/>
    <property type="match status" value="1"/>
</dbReference>
<proteinExistence type="inferred from homology"/>
<name>A0ABV5JQE1_9ACTN</name>
<dbReference type="Gene3D" id="2.160.10.10">
    <property type="entry name" value="Hexapeptide repeat proteins"/>
    <property type="match status" value="1"/>
</dbReference>
<dbReference type="GO" id="GO:0016779">
    <property type="term" value="F:nucleotidyltransferase activity"/>
    <property type="evidence" value="ECO:0007669"/>
    <property type="project" value="UniProtKB-KW"/>
</dbReference>
<keyword evidence="4 12" id="KW-0548">Nucleotidyltransferase</keyword>
<dbReference type="InterPro" id="IPR005836">
    <property type="entry name" value="ADP_Glu_pyroP_CS"/>
</dbReference>
<dbReference type="PANTHER" id="PTHR43523:SF2">
    <property type="entry name" value="GLUCOSE-1-PHOSPHATE ADENYLYLTRANSFERASE"/>
    <property type="match status" value="1"/>
</dbReference>
<dbReference type="InterPro" id="IPR011004">
    <property type="entry name" value="Trimer_LpxA-like_sf"/>
</dbReference>
<comment type="caution">
    <text evidence="12">The sequence shown here is derived from an EMBL/GenBank/DDBJ whole genome shotgun (WGS) entry which is preliminary data.</text>
</comment>
<dbReference type="InterPro" id="IPR005835">
    <property type="entry name" value="NTP_transferase_dom"/>
</dbReference>
<keyword evidence="8" id="KW-0119">Carbohydrate metabolism</keyword>
<dbReference type="Gene3D" id="3.90.550.10">
    <property type="entry name" value="Spore Coat Polysaccharide Biosynthesis Protein SpsA, Chain A"/>
    <property type="match status" value="1"/>
</dbReference>
<dbReference type="EMBL" id="JBHMDY010000004">
    <property type="protein sequence ID" value="MFB9259984.1"/>
    <property type="molecule type" value="Genomic_DNA"/>
</dbReference>
<keyword evidence="6" id="KW-0067">ATP-binding</keyword>
<keyword evidence="2" id="KW-0321">Glycogen metabolism</keyword>
<dbReference type="PROSITE" id="PS00808">
    <property type="entry name" value="ADP_GLC_PYROPHOSPH_1"/>
    <property type="match status" value="1"/>
</dbReference>
<dbReference type="InterPro" id="IPR011831">
    <property type="entry name" value="ADP-Glc_PPase"/>
</dbReference>
<evidence type="ECO:0000256" key="9">
    <source>
        <dbReference type="SAM" id="MobiDB-lite"/>
    </source>
</evidence>
<dbReference type="CDD" id="cd02508">
    <property type="entry name" value="ADP_Glucose_PP"/>
    <property type="match status" value="1"/>
</dbReference>
<dbReference type="Pfam" id="PF00483">
    <property type="entry name" value="NTP_transferase"/>
    <property type="match status" value="1"/>
</dbReference>
<dbReference type="Proteomes" id="UP001589700">
    <property type="component" value="Unassembled WGS sequence"/>
</dbReference>
<keyword evidence="13" id="KW-1185">Reference proteome</keyword>
<dbReference type="PANTHER" id="PTHR43523">
    <property type="entry name" value="GLUCOSE-1-PHOSPHATE ADENYLYLTRANSFERASE-RELATED"/>
    <property type="match status" value="1"/>
</dbReference>
<dbReference type="Pfam" id="PF24894">
    <property type="entry name" value="Hexapep_GlmU"/>
    <property type="match status" value="1"/>
</dbReference>
<dbReference type="CDD" id="cd04651">
    <property type="entry name" value="LbH_G1P_AT_C"/>
    <property type="match status" value="1"/>
</dbReference>
<feature type="region of interest" description="Disordered" evidence="9">
    <location>
        <begin position="380"/>
        <end position="415"/>
    </location>
</feature>
<keyword evidence="7" id="KW-0320">Glycogen biosynthesis</keyword>
<keyword evidence="5" id="KW-0547">Nucleotide-binding</keyword>
<organism evidence="12 13">
    <name type="scientific">Dietzia aerolata</name>
    <dbReference type="NCBI Taxonomy" id="595984"/>
    <lineage>
        <taxon>Bacteria</taxon>
        <taxon>Bacillati</taxon>
        <taxon>Actinomycetota</taxon>
        <taxon>Actinomycetes</taxon>
        <taxon>Mycobacteriales</taxon>
        <taxon>Dietziaceae</taxon>
        <taxon>Dietzia</taxon>
    </lineage>
</organism>
<evidence type="ECO:0000256" key="3">
    <source>
        <dbReference type="ARBA" id="ARBA00022679"/>
    </source>
</evidence>
<feature type="domain" description="Glucose-1-phosphate adenylyltransferase/Bifunctional protein GlmU-like C-terminal hexapeptide" evidence="11">
    <location>
        <begin position="291"/>
        <end position="374"/>
    </location>
</feature>
<accession>A0ABV5JQE1</accession>
<evidence type="ECO:0000256" key="6">
    <source>
        <dbReference type="ARBA" id="ARBA00022840"/>
    </source>
</evidence>
<reference evidence="12 13" key="1">
    <citation type="submission" date="2024-09" db="EMBL/GenBank/DDBJ databases">
        <authorList>
            <person name="Sun Q."/>
            <person name="Mori K."/>
        </authorList>
    </citation>
    <scope>NUCLEOTIDE SEQUENCE [LARGE SCALE GENOMIC DNA]</scope>
    <source>
        <strain evidence="12 13">CCM 7659</strain>
    </source>
</reference>
<evidence type="ECO:0000256" key="8">
    <source>
        <dbReference type="ARBA" id="ARBA00023277"/>
    </source>
</evidence>
<evidence type="ECO:0000256" key="7">
    <source>
        <dbReference type="ARBA" id="ARBA00023056"/>
    </source>
</evidence>
<keyword evidence="3" id="KW-0808">Transferase</keyword>
<evidence type="ECO:0000256" key="4">
    <source>
        <dbReference type="ARBA" id="ARBA00022695"/>
    </source>
</evidence>
<evidence type="ECO:0000259" key="11">
    <source>
        <dbReference type="Pfam" id="PF24894"/>
    </source>
</evidence>
<dbReference type="InterPro" id="IPR056818">
    <property type="entry name" value="GlmU/GlgC-like_hexapep"/>
</dbReference>
<evidence type="ECO:0000256" key="2">
    <source>
        <dbReference type="ARBA" id="ARBA00022600"/>
    </source>
</evidence>
<feature type="domain" description="Nucleotidyl transferase" evidence="10">
    <location>
        <begin position="8"/>
        <end position="264"/>
    </location>
</feature>
<evidence type="ECO:0000313" key="13">
    <source>
        <dbReference type="Proteomes" id="UP001589700"/>
    </source>
</evidence>
<dbReference type="RefSeq" id="WP_182630785.1">
    <property type="nucleotide sequence ID" value="NZ_JAALDM010000011.1"/>
</dbReference>
<evidence type="ECO:0000259" key="10">
    <source>
        <dbReference type="Pfam" id="PF00483"/>
    </source>
</evidence>
<protein>
    <submittedName>
        <fullName evidence="12">Glucose-1-phosphate adenylyltransferase family protein</fullName>
    </submittedName>
</protein>
<evidence type="ECO:0000256" key="5">
    <source>
        <dbReference type="ARBA" id="ARBA00022741"/>
    </source>
</evidence>
<dbReference type="InterPro" id="IPR029044">
    <property type="entry name" value="Nucleotide-diphossugar_trans"/>
</dbReference>
<dbReference type="SUPFAM" id="SSF51161">
    <property type="entry name" value="Trimeric LpxA-like enzymes"/>
    <property type="match status" value="1"/>
</dbReference>
<evidence type="ECO:0000256" key="1">
    <source>
        <dbReference type="ARBA" id="ARBA00010443"/>
    </source>
</evidence>
<comment type="similarity">
    <text evidence="1">Belongs to the bacterial/plant glucose-1-phosphate adenylyltransferase family.</text>
</comment>
<sequence>MAPPSVVTIVLAGGAGSRLRALTSDRAKPAVPFGGGYHLVDFALSNAANSGLRDVWVIQQFHPVSLGAHLRSGRPWDLDRLDGGLLVLHPSQGTGRDGFHSGTTDALWKQVEPLREAGPEVTVVVSADAVYRLDYEALVRDHLASFAEVTMVTTRVDPGDAGRYGVVEVDDDGVVTSYSYKPRDPASDLICAEIFVFNTAALISALETAHDEAFASGDGDPGDIGDNVLPEMVAAGHAREWRLEGYWRDVGTIASYWAGHMDLLGEPPVHELDVPGWPLRTVSSYSGPARTGSQAVVTSSLLGHGAVVRGTVEHSVVGPGAVVEDGATVRDSVILPGAVVRSGARVETAVVDSDVEVPADARIGEHQPGADEATVRVALLGRPTGGPRPRGHVVPAGEADPPDNDDNDDDKGSRT</sequence>
<gene>
    <name evidence="12" type="ORF">ACFFVD_09225</name>
</gene>
<evidence type="ECO:0000313" key="12">
    <source>
        <dbReference type="EMBL" id="MFB9259984.1"/>
    </source>
</evidence>